<dbReference type="Gene3D" id="3.30.450.40">
    <property type="match status" value="5"/>
</dbReference>
<evidence type="ECO:0000256" key="1">
    <source>
        <dbReference type="SAM" id="Coils"/>
    </source>
</evidence>
<feature type="domain" description="Phytochrome chromophore attachment site" evidence="2">
    <location>
        <begin position="68"/>
        <end position="204"/>
    </location>
</feature>
<accession>A0A0V7ZE07</accession>
<dbReference type="AlphaFoldDB" id="A0A0V7ZE07"/>
<feature type="domain" description="Phytochrome chromophore attachment site" evidence="2">
    <location>
        <begin position="247"/>
        <end position="383"/>
    </location>
</feature>
<reference evidence="3 4" key="1">
    <citation type="journal article" date="2015" name="Genome Announc.">
        <title>Draft Genome of the Euendolithic (true boring) Cyanobacterium Mastigocoleus testarum strain BC008.</title>
        <authorList>
            <person name="Guida B.S."/>
            <person name="Garcia-Pichel F."/>
        </authorList>
    </citation>
    <scope>NUCLEOTIDE SEQUENCE [LARGE SCALE GENOMIC DNA]</scope>
    <source>
        <strain evidence="3 4">BC008</strain>
    </source>
</reference>
<evidence type="ECO:0000313" key="3">
    <source>
        <dbReference type="EMBL" id="KST62705.1"/>
    </source>
</evidence>
<evidence type="ECO:0000313" key="4">
    <source>
        <dbReference type="Proteomes" id="UP000053372"/>
    </source>
</evidence>
<protein>
    <recommendedName>
        <fullName evidence="2">Phytochrome chromophore attachment site domain-containing protein</fullName>
    </recommendedName>
</protein>
<dbReference type="Pfam" id="PF01590">
    <property type="entry name" value="GAF"/>
    <property type="match status" value="5"/>
</dbReference>
<dbReference type="Proteomes" id="UP000053372">
    <property type="component" value="Unassembled WGS sequence"/>
</dbReference>
<name>A0A0V7ZE07_9CYAN</name>
<feature type="domain" description="Phytochrome chromophore attachment site" evidence="2">
    <location>
        <begin position="426"/>
        <end position="562"/>
    </location>
</feature>
<feature type="domain" description="Phytochrome chromophore attachment site" evidence="2">
    <location>
        <begin position="605"/>
        <end position="741"/>
    </location>
</feature>
<dbReference type="EMBL" id="LMTZ01000151">
    <property type="protein sequence ID" value="KST62705.1"/>
    <property type="molecule type" value="Genomic_DNA"/>
</dbReference>
<dbReference type="InterPro" id="IPR003018">
    <property type="entry name" value="GAF"/>
</dbReference>
<dbReference type="SUPFAM" id="SSF55781">
    <property type="entry name" value="GAF domain-like"/>
    <property type="match status" value="5"/>
</dbReference>
<keyword evidence="1" id="KW-0175">Coiled coil</keyword>
<dbReference type="InterPro" id="IPR029016">
    <property type="entry name" value="GAF-like_dom_sf"/>
</dbReference>
<gene>
    <name evidence="3" type="ORF">BC008_38420</name>
</gene>
<feature type="domain" description="Phytochrome chromophore attachment site" evidence="2">
    <location>
        <begin position="784"/>
        <end position="920"/>
    </location>
</feature>
<evidence type="ECO:0000259" key="2">
    <source>
        <dbReference type="PROSITE" id="PS50046"/>
    </source>
</evidence>
<dbReference type="InterPro" id="IPR016132">
    <property type="entry name" value="Phyto_chromo_attachment"/>
</dbReference>
<sequence>MQNNPKMSNRGQEISRPERHISDYLSDDITKAIIEDVHQEVFTYEQNLEIDWTEYFTDAVRLIRASLKEEDILGTTVEEVRRVLDSDRVVVYGLSSKSKGTIIAESTAPGISRALGRTIEDPCFDAEYIHKYENGRIRATDNIYEAGLNPCYINQLETLQVKSNLVAPIINQGKLLGLLVAHQCSQPRQWQQHEIRWISQIAMQVGFALDNAKLLAEAEHFRQQAELEKKWTQYFNDTVKVIHASVNKEDILKTSVEEVRRIIECERVVVYGPNPNSDEVVLAESVAPGWPKSAEITTNDPCFEAKYVDQYENGRVVSMDNIYEQNLSSCHIQQLEKLSVKANLVAPIIKQGKLMGLLIAHQCSDTRNWQEHEINWFSQVAMQIGFAIENAKLNAKTSDLRHEKDIETEWTKYFTQTVRLIRASLKEEDILRTTVEEVRRVLECDSVLVYGLRPEAEGVVIAESVAPRWTKALGMTMKDPCLEVQYIEKYRNGRVRVTDNIYEAGFSACYIRQLEKIDIKANIITPIIYEDKLLGLLVANQCSGPRQWLSYEVRWLSQIAMQVGFAIDNAKLIATTSDICQQTDIETEWTSYFTQTVKLIRDSLNKEDILKTSVEEVRRVMGCDRVVIYGLDSESMGIVTAESVAPRWSKSLGAMIEDPCFASRYIEKYRNGRVIAIGNVYEASLTPCYIEQLERFEVKANLVAPIIHEGKLMGLLIAHECSQAREWLPHEVRWFSQIATQVGFALENAALSAKTSLLRQEKNVEDEWTKYFTQTVRLIRSSLKEEDILKTTVEEVRRVIECDSVLVYGLKPEAQGVVIAESVGRRWTRALGMTMKDPCLEAKYIEKYRNGRVRVVDNIYEAGFTACYIEQLEKIDIKANIITPIIHEDKLLGLLVASQCSGPREWLSHEVRWLSQIAMQVGFAIENAQVSESRIQTYQVFKKDAPVQHSQQEDFQELIAELLKDNENSFKAFSTKALNLSEFVTVALKQIQGVSDGAKGVATTARQAEHQVKRNHQSLQEAQKNVKSILQSISAHHEAVVYGAQKVKQVSEDCQRLSVLIDEVSTKLNKQINSQNINAAIAKSELENSEQELLVSNAEETETTEKELINTVAQTQSLLTTVTKEINHISGTMETGSQQTSTWTKSLKNNELQIYHISTINTRAGRLVEKITQAATNQIRSSDEARQHILSASTVARKISEQSQALTKWFTQLSTFAQDNIQKAEFWENIKRFLHSSHTLVTGLTEKK</sequence>
<dbReference type="PROSITE" id="PS50046">
    <property type="entry name" value="PHYTOCHROME_2"/>
    <property type="match status" value="5"/>
</dbReference>
<proteinExistence type="predicted"/>
<keyword evidence="4" id="KW-1185">Reference proteome</keyword>
<dbReference type="OrthoDB" id="419276at2"/>
<dbReference type="SMART" id="SM00065">
    <property type="entry name" value="GAF"/>
    <property type="match status" value="5"/>
</dbReference>
<comment type="caution">
    <text evidence="3">The sequence shown here is derived from an EMBL/GenBank/DDBJ whole genome shotgun (WGS) entry which is preliminary data.</text>
</comment>
<feature type="coiled-coil region" evidence="1">
    <location>
        <begin position="1072"/>
        <end position="1101"/>
    </location>
</feature>
<organism evidence="3 4">
    <name type="scientific">Mastigocoleus testarum BC008</name>
    <dbReference type="NCBI Taxonomy" id="371196"/>
    <lineage>
        <taxon>Bacteria</taxon>
        <taxon>Bacillati</taxon>
        <taxon>Cyanobacteriota</taxon>
        <taxon>Cyanophyceae</taxon>
        <taxon>Nostocales</taxon>
        <taxon>Hapalosiphonaceae</taxon>
        <taxon>Mastigocoleus</taxon>
    </lineage>
</organism>
<dbReference type="RefSeq" id="WP_058184625.1">
    <property type="nucleotide sequence ID" value="NZ_LMTZ01000151.1"/>
</dbReference>